<feature type="compositionally biased region" description="Basic and acidic residues" evidence="1">
    <location>
        <begin position="32"/>
        <end position="44"/>
    </location>
</feature>
<gene>
    <name evidence="2" type="ordered locus">Francci3_4414</name>
</gene>
<dbReference type="Gene3D" id="3.50.50.60">
    <property type="entry name" value="FAD/NAD(P)-binding domain"/>
    <property type="match status" value="1"/>
</dbReference>
<sequence length="381" mass="40883">MGTMNTAVRRTGTGGTDGEHHQRSSASHRHRGDTSRRATPREPVKGQSACGARGIHLDIGGSVAKVVVAGGGIAGIACASALLAEGITVDVRDRGRVIGGRMASRWIDGRIVDSGASYFTATSPEFREVVDDWFIRGLVRPWTHRMSVISGPTATLAEPRSGPLRYAAPRGLRSLVADLASRAGVQVTQSTPIRRVTPGPRVDDEAADAVVLAMPDPQALRHLDPACTEERAQLAGRPWSPVLALLAGWPYRCWAPIDGAFVHDDDTIAWIADDGRRRGDNAAVLVAHSTPDFARPRLADPAAAGPDLVAALRRLLTITMQPSWTYVQKWTFARPDRPHEQPYYLSSSGIGLAGDGWGTPKIESAWRSGTELGRALAARLR</sequence>
<keyword evidence="3" id="KW-1185">Reference proteome</keyword>
<evidence type="ECO:0000313" key="2">
    <source>
        <dbReference type="EMBL" id="ABD13760.1"/>
    </source>
</evidence>
<dbReference type="AlphaFoldDB" id="Q2J4N2"/>
<accession>Q2J4N2</accession>
<dbReference type="eggNOG" id="COG3380">
    <property type="taxonomic scope" value="Bacteria"/>
</dbReference>
<evidence type="ECO:0000256" key="1">
    <source>
        <dbReference type="SAM" id="MobiDB-lite"/>
    </source>
</evidence>
<dbReference type="STRING" id="106370.Francci3_4414"/>
<dbReference type="PANTHER" id="PTHR16128">
    <property type="entry name" value="FAD/NAD(P)-BINDING OXIDOREDUCTASE FAMILY PROTEIN"/>
    <property type="match status" value="1"/>
</dbReference>
<organism evidence="2 3">
    <name type="scientific">Frankia casuarinae (strain DSM 45818 / CECT 9043 / HFP020203 / CcI3)</name>
    <dbReference type="NCBI Taxonomy" id="106370"/>
    <lineage>
        <taxon>Bacteria</taxon>
        <taxon>Bacillati</taxon>
        <taxon>Actinomycetota</taxon>
        <taxon>Actinomycetes</taxon>
        <taxon>Frankiales</taxon>
        <taxon>Frankiaceae</taxon>
        <taxon>Frankia</taxon>
    </lineage>
</organism>
<proteinExistence type="predicted"/>
<dbReference type="Pfam" id="PF13450">
    <property type="entry name" value="NAD_binding_8"/>
    <property type="match status" value="1"/>
</dbReference>
<feature type="region of interest" description="Disordered" evidence="1">
    <location>
        <begin position="1"/>
        <end position="49"/>
    </location>
</feature>
<reference evidence="2 3" key="1">
    <citation type="journal article" date="2007" name="Genome Res.">
        <title>Genome characteristics of facultatively symbiotic Frankia sp. strains reflect host range and host plant biogeography.</title>
        <authorList>
            <person name="Normand P."/>
            <person name="Lapierre P."/>
            <person name="Tisa L.S."/>
            <person name="Gogarten J.P."/>
            <person name="Alloisio N."/>
            <person name="Bagnarol E."/>
            <person name="Bassi C.A."/>
            <person name="Berry A.M."/>
            <person name="Bickhart D.M."/>
            <person name="Choisne N."/>
            <person name="Couloux A."/>
            <person name="Cournoyer B."/>
            <person name="Cruveiller S."/>
            <person name="Daubin V."/>
            <person name="Demange N."/>
            <person name="Francino M.P."/>
            <person name="Goltsman E."/>
            <person name="Huang Y."/>
            <person name="Kopp O.R."/>
            <person name="Labarre L."/>
            <person name="Lapidus A."/>
            <person name="Lavire C."/>
            <person name="Marechal J."/>
            <person name="Martinez M."/>
            <person name="Mastronunzio J.E."/>
            <person name="Mullin B.C."/>
            <person name="Niemann J."/>
            <person name="Pujic P."/>
            <person name="Rawnsley T."/>
            <person name="Rouy Z."/>
            <person name="Schenowitz C."/>
            <person name="Sellstedt A."/>
            <person name="Tavares F."/>
            <person name="Tomkins J.P."/>
            <person name="Vallenet D."/>
            <person name="Valverde C."/>
            <person name="Wall L.G."/>
            <person name="Wang Y."/>
            <person name="Medigue C."/>
            <person name="Benson D.R."/>
        </authorList>
    </citation>
    <scope>NUCLEOTIDE SEQUENCE [LARGE SCALE GENOMIC DNA]</scope>
    <source>
        <strain evidence="3">DSM 45818 / CECT 9043 / CcI3</strain>
    </source>
</reference>
<evidence type="ECO:0000313" key="3">
    <source>
        <dbReference type="Proteomes" id="UP000001937"/>
    </source>
</evidence>
<dbReference type="KEGG" id="fra:Francci3_4414"/>
<name>Q2J4N2_FRACC</name>
<protein>
    <submittedName>
        <fullName evidence="2">NAD/FAD-dependent oxidoreductase-like</fullName>
    </submittedName>
</protein>
<dbReference type="SUPFAM" id="SSF51905">
    <property type="entry name" value="FAD/NAD(P)-binding domain"/>
    <property type="match status" value="1"/>
</dbReference>
<dbReference type="HOGENOM" id="CLU_036034_0_0_11"/>
<dbReference type="InterPro" id="IPR036188">
    <property type="entry name" value="FAD/NAD-bd_sf"/>
</dbReference>
<dbReference type="Proteomes" id="UP000001937">
    <property type="component" value="Chromosome"/>
</dbReference>
<dbReference type="EMBL" id="CP000249">
    <property type="protein sequence ID" value="ABD13760.1"/>
    <property type="molecule type" value="Genomic_DNA"/>
</dbReference>
<dbReference type="PANTHER" id="PTHR16128:SF5">
    <property type="entry name" value="FAD_NAD(P)-BINDING OXIDOREDUCTASE FAMILY PROTEIN"/>
    <property type="match status" value="1"/>
</dbReference>
<dbReference type="Gene3D" id="3.90.660.10">
    <property type="match status" value="1"/>
</dbReference>
<dbReference type="PhylomeDB" id="Q2J4N2"/>